<dbReference type="RefSeq" id="WP_076703260.1">
    <property type="nucleotide sequence ID" value="NZ_CP015093.1"/>
</dbReference>
<feature type="transmembrane region" description="Helical" evidence="5">
    <location>
        <begin position="159"/>
        <end position="179"/>
    </location>
</feature>
<evidence type="ECO:0000259" key="6">
    <source>
        <dbReference type="PROSITE" id="PS50850"/>
    </source>
</evidence>
<evidence type="ECO:0000256" key="5">
    <source>
        <dbReference type="SAM" id="Phobius"/>
    </source>
</evidence>
<dbReference type="Gene3D" id="1.20.1250.20">
    <property type="entry name" value="MFS general substrate transporter like domains"/>
    <property type="match status" value="2"/>
</dbReference>
<dbReference type="InterPro" id="IPR036259">
    <property type="entry name" value="MFS_trans_sf"/>
</dbReference>
<dbReference type="PANTHER" id="PTHR23514">
    <property type="entry name" value="BYPASS OF STOP CODON PROTEIN 6"/>
    <property type="match status" value="1"/>
</dbReference>
<gene>
    <name evidence="7" type="ORF">Ga0080574_TMP3747</name>
</gene>
<keyword evidence="2 5" id="KW-0812">Transmembrane</keyword>
<evidence type="ECO:0000313" key="8">
    <source>
        <dbReference type="Proteomes" id="UP000187059"/>
    </source>
</evidence>
<dbReference type="AlphaFoldDB" id="A0A1P8UXG6"/>
<accession>A0A1P8UXG6</accession>
<protein>
    <submittedName>
        <fullName evidence="7">Arabinose efflux permease family protein</fullName>
    </submittedName>
</protein>
<feature type="transmembrane region" description="Helical" evidence="5">
    <location>
        <begin position="292"/>
        <end position="314"/>
    </location>
</feature>
<dbReference type="SUPFAM" id="SSF103473">
    <property type="entry name" value="MFS general substrate transporter"/>
    <property type="match status" value="1"/>
</dbReference>
<dbReference type="EMBL" id="CP015093">
    <property type="protein sequence ID" value="APZ54081.1"/>
    <property type="molecule type" value="Genomic_DNA"/>
</dbReference>
<keyword evidence="4 5" id="KW-0472">Membrane</keyword>
<organism evidence="7 8">
    <name type="scientific">Salipiger abyssi</name>
    <dbReference type="NCBI Taxonomy" id="1250539"/>
    <lineage>
        <taxon>Bacteria</taxon>
        <taxon>Pseudomonadati</taxon>
        <taxon>Pseudomonadota</taxon>
        <taxon>Alphaproteobacteria</taxon>
        <taxon>Rhodobacterales</taxon>
        <taxon>Roseobacteraceae</taxon>
        <taxon>Salipiger</taxon>
    </lineage>
</organism>
<dbReference type="STRING" id="1250539.Ga0080574_TMP3747"/>
<reference evidence="7 8" key="1">
    <citation type="submission" date="2016-04" db="EMBL/GenBank/DDBJ databases">
        <title>Deep-sea bacteria in the southern Pacific.</title>
        <authorList>
            <person name="Tang K."/>
        </authorList>
    </citation>
    <scope>NUCLEOTIDE SEQUENCE [LARGE SCALE GENOMIC DNA]</scope>
    <source>
        <strain evidence="7 8">JLT2014</strain>
    </source>
</reference>
<dbReference type="Pfam" id="PF07690">
    <property type="entry name" value="MFS_1"/>
    <property type="match status" value="1"/>
</dbReference>
<feature type="transmembrane region" description="Helical" evidence="5">
    <location>
        <begin position="70"/>
        <end position="89"/>
    </location>
</feature>
<feature type="transmembrane region" description="Helical" evidence="5">
    <location>
        <begin position="268"/>
        <end position="286"/>
    </location>
</feature>
<dbReference type="OrthoDB" id="5526080at2"/>
<evidence type="ECO:0000256" key="1">
    <source>
        <dbReference type="ARBA" id="ARBA00004141"/>
    </source>
</evidence>
<feature type="transmembrane region" description="Helical" evidence="5">
    <location>
        <begin position="95"/>
        <end position="115"/>
    </location>
</feature>
<dbReference type="PROSITE" id="PS50850">
    <property type="entry name" value="MFS"/>
    <property type="match status" value="1"/>
</dbReference>
<feature type="transmembrane region" description="Helical" evidence="5">
    <location>
        <begin position="199"/>
        <end position="215"/>
    </location>
</feature>
<feature type="transmembrane region" description="Helical" evidence="5">
    <location>
        <begin position="326"/>
        <end position="344"/>
    </location>
</feature>
<feature type="transmembrane region" description="Helical" evidence="5">
    <location>
        <begin position="356"/>
        <end position="376"/>
    </location>
</feature>
<dbReference type="InterPro" id="IPR051788">
    <property type="entry name" value="MFS_Transporter"/>
</dbReference>
<feature type="transmembrane region" description="Helical" evidence="5">
    <location>
        <begin position="235"/>
        <end position="256"/>
    </location>
</feature>
<dbReference type="Proteomes" id="UP000187059">
    <property type="component" value="Chromosome"/>
</dbReference>
<proteinExistence type="predicted"/>
<dbReference type="GO" id="GO:0016020">
    <property type="term" value="C:membrane"/>
    <property type="evidence" value="ECO:0007669"/>
    <property type="project" value="UniProtKB-SubCell"/>
</dbReference>
<feature type="transmembrane region" description="Helical" evidence="5">
    <location>
        <begin position="44"/>
        <end position="63"/>
    </location>
</feature>
<evidence type="ECO:0000313" key="7">
    <source>
        <dbReference type="EMBL" id="APZ54081.1"/>
    </source>
</evidence>
<dbReference type="PANTHER" id="PTHR23514:SF13">
    <property type="entry name" value="INNER MEMBRANE PROTEIN YBJJ"/>
    <property type="match status" value="1"/>
</dbReference>
<comment type="subcellular location">
    <subcellularLocation>
        <location evidence="1">Membrane</location>
        <topology evidence="1">Multi-pass membrane protein</topology>
    </subcellularLocation>
</comment>
<dbReference type="InterPro" id="IPR011701">
    <property type="entry name" value="MFS"/>
</dbReference>
<feature type="domain" description="Major facilitator superfamily (MFS) profile" evidence="6">
    <location>
        <begin position="166"/>
        <end position="382"/>
    </location>
</feature>
<evidence type="ECO:0000256" key="4">
    <source>
        <dbReference type="ARBA" id="ARBA00023136"/>
    </source>
</evidence>
<dbReference type="InterPro" id="IPR020846">
    <property type="entry name" value="MFS_dom"/>
</dbReference>
<feature type="transmembrane region" description="Helical" evidence="5">
    <location>
        <begin position="12"/>
        <end position="32"/>
    </location>
</feature>
<feature type="transmembrane region" description="Helical" evidence="5">
    <location>
        <begin position="136"/>
        <end position="153"/>
    </location>
</feature>
<keyword evidence="3 5" id="KW-1133">Transmembrane helix</keyword>
<keyword evidence="8" id="KW-1185">Reference proteome</keyword>
<evidence type="ECO:0000256" key="2">
    <source>
        <dbReference type="ARBA" id="ARBA00022692"/>
    </source>
</evidence>
<dbReference type="GO" id="GO:0022857">
    <property type="term" value="F:transmembrane transporter activity"/>
    <property type="evidence" value="ECO:0007669"/>
    <property type="project" value="InterPro"/>
</dbReference>
<sequence length="382" mass="39010">MGLKRDLLASRAPAAAFAAMGLYWGGFAALVPDLKPQARMSDEAFGLAMLIAAVGAVMAMWLAPLAERRLGRRALPVLMLLMIATFLLPGVSYDWLGFTVAMTLAAGAVGVLDVVMNAQVSAIEQSHGRSLMNLNHGIYSLVYAASAVGTGLAREAGAGPLTVFSCLAAIALGLTVVSFRAPLLTPGDSPDAGGRAPRWALILPGGVVILIGFLAEQATEGWSALYLERNLGAGAAAGSIGPALLGLTMGAGRLFAQSLAQRFSEPSVIRAGAAIAALGAALAAFAPALWLAYAGFAILGLGGSVIVPMAFAFVGARVAADRRAQAISRLSVIGYAGFFLGPPMMGGLSGQFGLNAAFAAVALILALIPLALVPLMRRTLRP</sequence>
<dbReference type="KEGG" id="paby:Ga0080574_TMP3747"/>
<evidence type="ECO:0000256" key="3">
    <source>
        <dbReference type="ARBA" id="ARBA00022989"/>
    </source>
</evidence>
<name>A0A1P8UXG6_9RHOB</name>